<comment type="caution">
    <text evidence="2">The sequence shown here is derived from an EMBL/GenBank/DDBJ whole genome shotgun (WGS) entry which is preliminary data.</text>
</comment>
<evidence type="ECO:0000313" key="2">
    <source>
        <dbReference type="EMBL" id="OQV19340.1"/>
    </source>
</evidence>
<sequence>MKIYSALIPVADIVDASKKFLIDIDAVTLNAHIRLSQQDVAEKAPIEERIAATLVGDLGELFRGKRLTDFRLKSSDGEDLRGASRRPGRGLRVVA</sequence>
<dbReference type="Proteomes" id="UP000192578">
    <property type="component" value="Unassembled WGS sequence"/>
</dbReference>
<feature type="region of interest" description="Disordered" evidence="1">
    <location>
        <begin position="76"/>
        <end position="95"/>
    </location>
</feature>
<protein>
    <submittedName>
        <fullName evidence="2">Uncharacterized protein</fullName>
    </submittedName>
</protein>
<keyword evidence="3" id="KW-1185">Reference proteome</keyword>
<name>A0A1W0WVY9_HYPEX</name>
<evidence type="ECO:0000256" key="1">
    <source>
        <dbReference type="SAM" id="MobiDB-lite"/>
    </source>
</evidence>
<evidence type="ECO:0000313" key="3">
    <source>
        <dbReference type="Proteomes" id="UP000192578"/>
    </source>
</evidence>
<organism evidence="2 3">
    <name type="scientific">Hypsibius exemplaris</name>
    <name type="common">Freshwater tardigrade</name>
    <dbReference type="NCBI Taxonomy" id="2072580"/>
    <lineage>
        <taxon>Eukaryota</taxon>
        <taxon>Metazoa</taxon>
        <taxon>Ecdysozoa</taxon>
        <taxon>Tardigrada</taxon>
        <taxon>Eutardigrada</taxon>
        <taxon>Parachela</taxon>
        <taxon>Hypsibioidea</taxon>
        <taxon>Hypsibiidae</taxon>
        <taxon>Hypsibius</taxon>
    </lineage>
</organism>
<dbReference type="EMBL" id="MTYJ01000040">
    <property type="protein sequence ID" value="OQV19340.1"/>
    <property type="molecule type" value="Genomic_DNA"/>
</dbReference>
<proteinExistence type="predicted"/>
<gene>
    <name evidence="2" type="ORF">BV898_06575</name>
</gene>
<dbReference type="AlphaFoldDB" id="A0A1W0WVY9"/>
<accession>A0A1W0WVY9</accession>
<reference evidence="3" key="1">
    <citation type="submission" date="2017-01" db="EMBL/GenBank/DDBJ databases">
        <title>Comparative genomics of anhydrobiosis in the tardigrade Hypsibius dujardini.</title>
        <authorList>
            <person name="Yoshida Y."/>
            <person name="Koutsovoulos G."/>
            <person name="Laetsch D."/>
            <person name="Stevens L."/>
            <person name="Kumar S."/>
            <person name="Horikawa D."/>
            <person name="Ishino K."/>
            <person name="Komine S."/>
            <person name="Tomita M."/>
            <person name="Blaxter M."/>
            <person name="Arakawa K."/>
        </authorList>
    </citation>
    <scope>NUCLEOTIDE SEQUENCE [LARGE SCALE GENOMIC DNA]</scope>
    <source>
        <strain evidence="3">Z151</strain>
    </source>
</reference>